<dbReference type="PROSITE" id="PS50192">
    <property type="entry name" value="T_SNARE"/>
    <property type="match status" value="1"/>
</dbReference>
<dbReference type="GO" id="GO:0016020">
    <property type="term" value="C:membrane"/>
    <property type="evidence" value="ECO:0007669"/>
    <property type="project" value="InterPro"/>
</dbReference>
<feature type="region of interest" description="Disordered" evidence="2">
    <location>
        <begin position="1"/>
        <end position="47"/>
    </location>
</feature>
<dbReference type="eggNOG" id="KOG0811">
    <property type="taxonomic scope" value="Eukaryota"/>
</dbReference>
<gene>
    <name evidence="5" type="ORF">CAOG_006823</name>
</gene>
<feature type="compositionally biased region" description="Low complexity" evidence="2">
    <location>
        <begin position="26"/>
        <end position="46"/>
    </location>
</feature>
<evidence type="ECO:0000256" key="1">
    <source>
        <dbReference type="SAM" id="Coils"/>
    </source>
</evidence>
<feature type="coiled-coil region" evidence="1">
    <location>
        <begin position="256"/>
        <end position="314"/>
    </location>
</feature>
<feature type="transmembrane region" description="Helical" evidence="3">
    <location>
        <begin position="351"/>
        <end position="370"/>
    </location>
</feature>
<keyword evidence="6" id="KW-1185">Reference proteome</keyword>
<dbReference type="OMA" id="NEMAGIL"/>
<evidence type="ECO:0000313" key="5">
    <source>
        <dbReference type="EMBL" id="KJE96509.1"/>
    </source>
</evidence>
<evidence type="ECO:0000256" key="3">
    <source>
        <dbReference type="SAM" id="Phobius"/>
    </source>
</evidence>
<keyword evidence="3" id="KW-0472">Membrane</keyword>
<dbReference type="GO" id="GO:0016192">
    <property type="term" value="P:vesicle-mediated transport"/>
    <property type="evidence" value="ECO:0007669"/>
    <property type="project" value="InterPro"/>
</dbReference>
<dbReference type="InterPro" id="IPR010989">
    <property type="entry name" value="SNARE"/>
</dbReference>
<evidence type="ECO:0000259" key="4">
    <source>
        <dbReference type="PROSITE" id="PS50192"/>
    </source>
</evidence>
<dbReference type="SUPFAM" id="SSF58038">
    <property type="entry name" value="SNARE fusion complex"/>
    <property type="match status" value="1"/>
</dbReference>
<dbReference type="AlphaFoldDB" id="A0A0D2X4R3"/>
<dbReference type="Proteomes" id="UP000008743">
    <property type="component" value="Unassembled WGS sequence"/>
</dbReference>
<keyword evidence="3" id="KW-1133">Transmembrane helix</keyword>
<protein>
    <recommendedName>
        <fullName evidence="4">t-SNARE coiled-coil homology domain-containing protein</fullName>
    </recommendedName>
</protein>
<feature type="transmembrane region" description="Helical" evidence="3">
    <location>
        <begin position="323"/>
        <end position="345"/>
    </location>
</feature>
<dbReference type="InParanoid" id="A0A0D2X4R3"/>
<dbReference type="InterPro" id="IPR000727">
    <property type="entry name" value="T_SNARE_dom"/>
</dbReference>
<organism evidence="5 6">
    <name type="scientific">Capsaspora owczarzaki (strain ATCC 30864)</name>
    <dbReference type="NCBI Taxonomy" id="595528"/>
    <lineage>
        <taxon>Eukaryota</taxon>
        <taxon>Filasterea</taxon>
        <taxon>Capsaspora</taxon>
    </lineage>
</organism>
<feature type="compositionally biased region" description="Polar residues" evidence="2">
    <location>
        <begin position="1"/>
        <end position="12"/>
    </location>
</feature>
<name>A0A0D2X4R3_CAPO3</name>
<reference evidence="6" key="1">
    <citation type="submission" date="2011-02" db="EMBL/GenBank/DDBJ databases">
        <title>The Genome Sequence of Capsaspora owczarzaki ATCC 30864.</title>
        <authorList>
            <person name="Russ C."/>
            <person name="Cuomo C."/>
            <person name="Burger G."/>
            <person name="Gray M.W."/>
            <person name="Holland P.W.H."/>
            <person name="King N."/>
            <person name="Lang F.B.F."/>
            <person name="Roger A.J."/>
            <person name="Ruiz-Trillo I."/>
            <person name="Young S.K."/>
            <person name="Zeng Q."/>
            <person name="Gargeya S."/>
            <person name="Alvarado L."/>
            <person name="Berlin A."/>
            <person name="Chapman S.B."/>
            <person name="Chen Z."/>
            <person name="Freedman E."/>
            <person name="Gellesch M."/>
            <person name="Goldberg J."/>
            <person name="Griggs A."/>
            <person name="Gujja S."/>
            <person name="Heilman E."/>
            <person name="Heiman D."/>
            <person name="Howarth C."/>
            <person name="Mehta T."/>
            <person name="Neiman D."/>
            <person name="Pearson M."/>
            <person name="Roberts A."/>
            <person name="Saif S."/>
            <person name="Shea T."/>
            <person name="Shenoy N."/>
            <person name="Sisk P."/>
            <person name="Stolte C."/>
            <person name="Sykes S."/>
            <person name="White J."/>
            <person name="Yandava C."/>
            <person name="Haas B."/>
            <person name="Nusbaum C."/>
            <person name="Birren B."/>
        </authorList>
    </citation>
    <scope>NUCLEOTIDE SEQUENCE</scope>
    <source>
        <strain evidence="6">ATCC 30864</strain>
    </source>
</reference>
<evidence type="ECO:0000313" key="6">
    <source>
        <dbReference type="Proteomes" id="UP000008743"/>
    </source>
</evidence>
<accession>A0A0D2X4R3</accession>
<sequence length="418" mass="45906">MSFADSINSASGTRLVRKRQPGTQGSPGSSVRSSLSNGSSSALAADHGADDDRARLLNLVDQSGDGELSPSVRAERTLQQVIADVKSVEAGIVIAIAKLQTHCSNITSLQNQLMGSSVDTFQELTLEREQAASTFNHLRSLFAELTQLQQLVPEHLQSWLQARFQPLFIDYGFVVSEFELLCFPYSDQYSNTRLDRENSLDLSSVTTSAERTELIENKQREQELDRSRRRDEIVHQLEQMAEDERQVLDSRNPLIEEQLRQRRARQEQLERELMELNSMFFDLQHFVQKSASVVTRLEQQVEETKSQVAAGTKELSKAAKIQAVMYPLLFGIVGGAIAGPVGLVAGLKGGGLMSAAALGAGVGAGAGVGVKALRDKFVDQHTPKQSHPSQIAMVNEMAGILIEESPTRPALTVHEKVR</sequence>
<dbReference type="EMBL" id="KE346371">
    <property type="protein sequence ID" value="KJE96509.1"/>
    <property type="molecule type" value="Genomic_DNA"/>
</dbReference>
<keyword evidence="3" id="KW-0812">Transmembrane</keyword>
<feature type="domain" description="T-SNARE coiled-coil homology" evidence="4">
    <location>
        <begin position="256"/>
        <end position="318"/>
    </location>
</feature>
<dbReference type="Gene3D" id="1.20.5.110">
    <property type="match status" value="1"/>
</dbReference>
<proteinExistence type="predicted"/>
<evidence type="ECO:0000256" key="2">
    <source>
        <dbReference type="SAM" id="MobiDB-lite"/>
    </source>
</evidence>
<dbReference type="STRING" id="595528.A0A0D2X4R3"/>
<keyword evidence="1" id="KW-0175">Coiled coil</keyword>
<dbReference type="RefSeq" id="XP_004344444.1">
    <property type="nucleotide sequence ID" value="XM_004344394.2"/>
</dbReference>
<dbReference type="SUPFAM" id="SSF47661">
    <property type="entry name" value="t-snare proteins"/>
    <property type="match status" value="1"/>
</dbReference>